<evidence type="ECO:0000313" key="3">
    <source>
        <dbReference type="Proteomes" id="UP000640583"/>
    </source>
</evidence>
<evidence type="ECO:0008006" key="4">
    <source>
        <dbReference type="Google" id="ProtNLM"/>
    </source>
</evidence>
<evidence type="ECO:0000313" key="2">
    <source>
        <dbReference type="EMBL" id="MBI1493634.1"/>
    </source>
</evidence>
<keyword evidence="1" id="KW-0732">Signal</keyword>
<name>A0A8J7IDB3_9RHOB</name>
<keyword evidence="3" id="KW-1185">Reference proteome</keyword>
<protein>
    <recommendedName>
        <fullName evidence="4">Lipoprotein</fullName>
    </recommendedName>
</protein>
<dbReference type="Proteomes" id="UP000640583">
    <property type="component" value="Unassembled WGS sequence"/>
</dbReference>
<proteinExistence type="predicted"/>
<dbReference type="RefSeq" id="WP_228848467.1">
    <property type="nucleotide sequence ID" value="NZ_JADCKQ010000005.1"/>
</dbReference>
<evidence type="ECO:0000256" key="1">
    <source>
        <dbReference type="SAM" id="SignalP"/>
    </source>
</evidence>
<sequence>MRIGFMFAALFAGVVTVSAAPLFALSCMPMDVASNFRVADEADESYVIVRGRVTVEEQPWELGREDRGSHRFEYKSYIARIDGQVAGRRGFNAAFSEAIEFRQACRLWPDLNVCEDTGARAAEQDDEDMIYFLRKTEQGYDFTTGDCPGGVYPATRSNVRQVRRCMAGQDCRAAWEN</sequence>
<reference evidence="2" key="1">
    <citation type="submission" date="2020-10" db="EMBL/GenBank/DDBJ databases">
        <title>Paenihalocynthiibacter styelae gen. nov., sp. nov., isolated from stalked sea squirt Styela clava.</title>
        <authorList>
            <person name="Kim Y.-O."/>
            <person name="Yoon J.-H."/>
        </authorList>
    </citation>
    <scope>NUCLEOTIDE SEQUENCE</scope>
    <source>
        <strain evidence="2">MYP1-1</strain>
    </source>
</reference>
<dbReference type="PROSITE" id="PS51257">
    <property type="entry name" value="PROKAR_LIPOPROTEIN"/>
    <property type="match status" value="1"/>
</dbReference>
<comment type="caution">
    <text evidence="2">The sequence shown here is derived from an EMBL/GenBank/DDBJ whole genome shotgun (WGS) entry which is preliminary data.</text>
</comment>
<organism evidence="2 3">
    <name type="scientific">Halocynthiibacter styelae</name>
    <dbReference type="NCBI Taxonomy" id="2761955"/>
    <lineage>
        <taxon>Bacteria</taxon>
        <taxon>Pseudomonadati</taxon>
        <taxon>Pseudomonadota</taxon>
        <taxon>Alphaproteobacteria</taxon>
        <taxon>Rhodobacterales</taxon>
        <taxon>Paracoccaceae</taxon>
        <taxon>Halocynthiibacter</taxon>
    </lineage>
</organism>
<dbReference type="EMBL" id="JADCKQ010000005">
    <property type="protein sequence ID" value="MBI1493634.1"/>
    <property type="molecule type" value="Genomic_DNA"/>
</dbReference>
<feature type="chain" id="PRO_5035154325" description="Lipoprotein" evidence="1">
    <location>
        <begin position="20"/>
        <end position="177"/>
    </location>
</feature>
<accession>A0A8J7IDB3</accession>
<feature type="signal peptide" evidence="1">
    <location>
        <begin position="1"/>
        <end position="19"/>
    </location>
</feature>
<dbReference type="AlphaFoldDB" id="A0A8J7IDB3"/>
<gene>
    <name evidence="2" type="ORF">H1D41_08325</name>
</gene>